<keyword evidence="2" id="KW-1185">Reference proteome</keyword>
<comment type="caution">
    <text evidence="1">The sequence shown here is derived from an EMBL/GenBank/DDBJ whole genome shotgun (WGS) entry which is preliminary data.</text>
</comment>
<sequence>MLAIWTSIVFLVAALATAMTLGWRRHVARPEPVRAEIEGPTCYPKVRRR</sequence>
<evidence type="ECO:0000313" key="1">
    <source>
        <dbReference type="EMBL" id="GGD31842.1"/>
    </source>
</evidence>
<reference evidence="2" key="1">
    <citation type="journal article" date="2019" name="Int. J. Syst. Evol. Microbiol.">
        <title>The Global Catalogue of Microorganisms (GCM) 10K type strain sequencing project: providing services to taxonomists for standard genome sequencing and annotation.</title>
        <authorList>
            <consortium name="The Broad Institute Genomics Platform"/>
            <consortium name="The Broad Institute Genome Sequencing Center for Infectious Disease"/>
            <person name="Wu L."/>
            <person name="Ma J."/>
        </authorList>
    </citation>
    <scope>NUCLEOTIDE SEQUENCE [LARGE SCALE GENOMIC DNA]</scope>
    <source>
        <strain evidence="2">CGMCC 1.12922</strain>
    </source>
</reference>
<gene>
    <name evidence="1" type="ORF">GCM10011358_14900</name>
</gene>
<dbReference type="Proteomes" id="UP000617355">
    <property type="component" value="Unassembled WGS sequence"/>
</dbReference>
<organism evidence="1 2">
    <name type="scientific">Sinisalibacter lacisalsi</name>
    <dbReference type="NCBI Taxonomy" id="1526570"/>
    <lineage>
        <taxon>Bacteria</taxon>
        <taxon>Pseudomonadati</taxon>
        <taxon>Pseudomonadota</taxon>
        <taxon>Alphaproteobacteria</taxon>
        <taxon>Rhodobacterales</taxon>
        <taxon>Roseobacteraceae</taxon>
        <taxon>Sinisalibacter</taxon>
    </lineage>
</organism>
<protein>
    <submittedName>
        <fullName evidence="1">Uncharacterized protein</fullName>
    </submittedName>
</protein>
<dbReference type="RefSeq" id="WP_188527006.1">
    <property type="nucleotide sequence ID" value="NZ_BMGI01000002.1"/>
</dbReference>
<proteinExistence type="predicted"/>
<dbReference type="EMBL" id="BMGI01000002">
    <property type="protein sequence ID" value="GGD31842.1"/>
    <property type="molecule type" value="Genomic_DNA"/>
</dbReference>
<accession>A0ABQ1QKY8</accession>
<evidence type="ECO:0000313" key="2">
    <source>
        <dbReference type="Proteomes" id="UP000617355"/>
    </source>
</evidence>
<name>A0ABQ1QKY8_9RHOB</name>